<feature type="region of interest" description="Disordered" evidence="1">
    <location>
        <begin position="1"/>
        <end position="95"/>
    </location>
</feature>
<evidence type="ECO:0000313" key="5">
    <source>
        <dbReference type="Proteomes" id="UP000070657"/>
    </source>
</evidence>
<name>A0A133UIG8_9EURY</name>
<feature type="domain" description="DUF5658" evidence="3">
    <location>
        <begin position="111"/>
        <end position="198"/>
    </location>
</feature>
<reference evidence="4 5" key="1">
    <citation type="journal article" date="2016" name="Sci. Rep.">
        <title>Metabolic traits of an uncultured archaeal lineage -MSBL1- from brine pools of the Red Sea.</title>
        <authorList>
            <person name="Mwirichia R."/>
            <person name="Alam I."/>
            <person name="Rashid M."/>
            <person name="Vinu M."/>
            <person name="Ba-Alawi W."/>
            <person name="Anthony Kamau A."/>
            <person name="Kamanda Ngugi D."/>
            <person name="Goker M."/>
            <person name="Klenk H.P."/>
            <person name="Bajic V."/>
            <person name="Stingl U."/>
        </authorList>
    </citation>
    <scope>NUCLEOTIDE SEQUENCE [LARGE SCALE GENOMIC DNA]</scope>
    <source>
        <strain evidence="4">SCGC-AAA259E22</strain>
    </source>
</reference>
<evidence type="ECO:0000313" key="4">
    <source>
        <dbReference type="EMBL" id="KXA93984.1"/>
    </source>
</evidence>
<sequence>MDGERGQDRLWLKRSEDGGGVKVITETEMRRERGEKPERKRYPKEVRRSEEEERSREKPSIRELTEQLEKRKRDLKRGKGIEEPPSELDRSVRDETKEEGMTSSDLLWIPAFLLYGFGDTASSFLVFGLGGHETNPLFRFLAGLDGGLVWFSLLKTAILVVLCIVSYTTMENKWRWIVPATVTGVGLWLVISNVLTILQLA</sequence>
<keyword evidence="5" id="KW-1185">Reference proteome</keyword>
<keyword evidence="2" id="KW-1133">Transmembrane helix</keyword>
<dbReference type="EMBL" id="LHXP01000001">
    <property type="protein sequence ID" value="KXA93984.1"/>
    <property type="molecule type" value="Genomic_DNA"/>
</dbReference>
<dbReference type="Pfam" id="PF18902">
    <property type="entry name" value="DUF5658"/>
    <property type="match status" value="1"/>
</dbReference>
<evidence type="ECO:0000256" key="2">
    <source>
        <dbReference type="SAM" id="Phobius"/>
    </source>
</evidence>
<dbReference type="AlphaFoldDB" id="A0A133UIG8"/>
<comment type="caution">
    <text evidence="4">The sequence shown here is derived from an EMBL/GenBank/DDBJ whole genome shotgun (WGS) entry which is preliminary data.</text>
</comment>
<evidence type="ECO:0000259" key="3">
    <source>
        <dbReference type="Pfam" id="PF18902"/>
    </source>
</evidence>
<dbReference type="InterPro" id="IPR043717">
    <property type="entry name" value="DUF5658"/>
</dbReference>
<keyword evidence="2" id="KW-0812">Transmembrane</keyword>
<feature type="transmembrane region" description="Helical" evidence="2">
    <location>
        <begin position="176"/>
        <end position="198"/>
    </location>
</feature>
<proteinExistence type="predicted"/>
<keyword evidence="2" id="KW-0472">Membrane</keyword>
<organism evidence="4 5">
    <name type="scientific">candidate division MSBL1 archaeon SCGC-AAA259E22</name>
    <dbReference type="NCBI Taxonomy" id="1698265"/>
    <lineage>
        <taxon>Archaea</taxon>
        <taxon>Methanobacteriati</taxon>
        <taxon>Methanobacteriota</taxon>
        <taxon>candidate division MSBL1</taxon>
    </lineage>
</organism>
<feature type="transmembrane region" description="Helical" evidence="2">
    <location>
        <begin position="148"/>
        <end position="169"/>
    </location>
</feature>
<evidence type="ECO:0000256" key="1">
    <source>
        <dbReference type="SAM" id="MobiDB-lite"/>
    </source>
</evidence>
<dbReference type="Proteomes" id="UP000070657">
    <property type="component" value="Unassembled WGS sequence"/>
</dbReference>
<protein>
    <recommendedName>
        <fullName evidence="3">DUF5658 domain-containing protein</fullName>
    </recommendedName>
</protein>
<feature type="transmembrane region" description="Helical" evidence="2">
    <location>
        <begin position="106"/>
        <end position="128"/>
    </location>
</feature>
<gene>
    <name evidence="4" type="ORF">AKJ66_00010</name>
</gene>
<accession>A0A133UIG8</accession>